<dbReference type="PANTHER" id="PTHR11135">
    <property type="entry name" value="HISTONE ACETYLTRANSFERASE-RELATED"/>
    <property type="match status" value="1"/>
</dbReference>
<dbReference type="OrthoDB" id="10265243at2759"/>
<keyword evidence="4" id="KW-0949">S-adenosyl-L-methionine</keyword>
<dbReference type="SUPFAM" id="SSF102114">
    <property type="entry name" value="Radical SAM enzymes"/>
    <property type="match status" value="1"/>
</dbReference>
<dbReference type="GO" id="GO:0005634">
    <property type="term" value="C:nucleus"/>
    <property type="evidence" value="ECO:0007669"/>
    <property type="project" value="TreeGrafter"/>
</dbReference>
<feature type="domain" description="Elp3/MiaA/NifB-like radical SAM core" evidence="12">
    <location>
        <begin position="208"/>
        <end position="516"/>
    </location>
</feature>
<feature type="compositionally biased region" description="Basic and acidic residues" evidence="10">
    <location>
        <begin position="1"/>
        <end position="13"/>
    </location>
</feature>
<evidence type="ECO:0000256" key="9">
    <source>
        <dbReference type="ARBA" id="ARBA00023315"/>
    </source>
</evidence>
<keyword evidence="6" id="KW-0479">Metal-binding</keyword>
<evidence type="ECO:0000256" key="10">
    <source>
        <dbReference type="SAM" id="MobiDB-lite"/>
    </source>
</evidence>
<dbReference type="PANTHER" id="PTHR11135:SF2">
    <property type="entry name" value="ELONGATOR COMPLEX PROTEIN 3"/>
    <property type="match status" value="1"/>
</dbReference>
<evidence type="ECO:0000256" key="7">
    <source>
        <dbReference type="ARBA" id="ARBA00023004"/>
    </source>
</evidence>
<evidence type="ECO:0000313" key="14">
    <source>
        <dbReference type="Proteomes" id="UP000001460"/>
    </source>
</evidence>
<feature type="compositionally biased region" description="Basic residues" evidence="10">
    <location>
        <begin position="600"/>
        <end position="611"/>
    </location>
</feature>
<keyword evidence="8" id="KW-0411">Iron-sulfur</keyword>
<dbReference type="SFLD" id="SFLDS00029">
    <property type="entry name" value="Radical_SAM"/>
    <property type="match status" value="1"/>
</dbReference>
<dbReference type="SFLD" id="SFLDG01086">
    <property type="entry name" value="elongater_protein-like"/>
    <property type="match status" value="1"/>
</dbReference>
<dbReference type="Proteomes" id="UP000001460">
    <property type="component" value="Unassembled WGS sequence"/>
</dbReference>
<dbReference type="Pfam" id="PF04055">
    <property type="entry name" value="Radical_SAM"/>
    <property type="match status" value="1"/>
</dbReference>
<dbReference type="InterPro" id="IPR006638">
    <property type="entry name" value="Elp3/MiaA/NifB-like_rSAM"/>
</dbReference>
<dbReference type="GO" id="GO:0046872">
    <property type="term" value="F:metal ion binding"/>
    <property type="evidence" value="ECO:0007669"/>
    <property type="project" value="UniProtKB-KW"/>
</dbReference>
<evidence type="ECO:0000256" key="8">
    <source>
        <dbReference type="ARBA" id="ARBA00023014"/>
    </source>
</evidence>
<evidence type="ECO:0000256" key="5">
    <source>
        <dbReference type="ARBA" id="ARBA00022694"/>
    </source>
</evidence>
<evidence type="ECO:0000256" key="2">
    <source>
        <dbReference type="ARBA" id="ARBA00022485"/>
    </source>
</evidence>
<evidence type="ECO:0000259" key="12">
    <source>
        <dbReference type="SMART" id="SM00729"/>
    </source>
</evidence>
<name>B6AI07_CRYMR</name>
<feature type="region of interest" description="Disordered" evidence="10">
    <location>
        <begin position="591"/>
        <end position="619"/>
    </location>
</feature>
<reference evidence="13" key="1">
    <citation type="submission" date="2008-06" db="EMBL/GenBank/DDBJ databases">
        <authorList>
            <person name="Lorenzi H."/>
            <person name="Inman J."/>
            <person name="Miller J."/>
            <person name="Schobel S."/>
            <person name="Amedeo P."/>
            <person name="Caler E.V."/>
            <person name="da Silva J."/>
        </authorList>
    </citation>
    <scope>NUCLEOTIDE SEQUENCE [LARGE SCALE GENOMIC DNA]</scope>
    <source>
        <strain evidence="13">RN66</strain>
    </source>
</reference>
<dbReference type="SMART" id="SM00729">
    <property type="entry name" value="Elp3"/>
    <property type="match status" value="1"/>
</dbReference>
<keyword evidence="11" id="KW-0472">Membrane</keyword>
<evidence type="ECO:0000256" key="3">
    <source>
        <dbReference type="ARBA" id="ARBA00022679"/>
    </source>
</evidence>
<keyword evidence="2" id="KW-0004">4Fe-4S</keyword>
<dbReference type="InterPro" id="IPR007197">
    <property type="entry name" value="rSAM"/>
</dbReference>
<dbReference type="InterPro" id="IPR034687">
    <property type="entry name" value="ELP3-like"/>
</dbReference>
<evidence type="ECO:0000256" key="11">
    <source>
        <dbReference type="SAM" id="Phobius"/>
    </source>
</evidence>
<dbReference type="InterPro" id="IPR032432">
    <property type="entry name" value="Radical_SAM_C"/>
</dbReference>
<dbReference type="GO" id="GO:0061733">
    <property type="term" value="F:protein-lysine-acetyltransferase activity"/>
    <property type="evidence" value="ECO:0007669"/>
    <property type="project" value="UniProtKB-EC"/>
</dbReference>
<dbReference type="eggNOG" id="KOG2535">
    <property type="taxonomic scope" value="Eukaryota"/>
</dbReference>
<organism evidence="13 14">
    <name type="scientific">Cryptosporidium muris (strain RN66)</name>
    <dbReference type="NCBI Taxonomy" id="441375"/>
    <lineage>
        <taxon>Eukaryota</taxon>
        <taxon>Sar</taxon>
        <taxon>Alveolata</taxon>
        <taxon>Apicomplexa</taxon>
        <taxon>Conoidasida</taxon>
        <taxon>Coccidia</taxon>
        <taxon>Eucoccidiorida</taxon>
        <taxon>Eimeriorina</taxon>
        <taxon>Cryptosporidiidae</taxon>
        <taxon>Cryptosporidium</taxon>
    </lineage>
</organism>
<dbReference type="EC" id="2.3.1.48" evidence="13"/>
<keyword evidence="3 13" id="KW-0808">Transferase</keyword>
<evidence type="ECO:0000256" key="4">
    <source>
        <dbReference type="ARBA" id="ARBA00022691"/>
    </source>
</evidence>
<feature type="compositionally biased region" description="Basic and acidic residues" evidence="10">
    <location>
        <begin position="898"/>
        <end position="916"/>
    </location>
</feature>
<proteinExistence type="predicted"/>
<dbReference type="InterPro" id="IPR058240">
    <property type="entry name" value="rSAM_sf"/>
</dbReference>
<gene>
    <name evidence="13" type="ORF">CMU_029220</name>
</gene>
<dbReference type="RefSeq" id="XP_002142197.1">
    <property type="nucleotide sequence ID" value="XM_002142161.1"/>
</dbReference>
<evidence type="ECO:0000313" key="13">
    <source>
        <dbReference type="EMBL" id="EEA07848.1"/>
    </source>
</evidence>
<dbReference type="GO" id="GO:0002926">
    <property type="term" value="P:tRNA wobble base 5-methoxycarbonylmethyl-2-thiouridinylation"/>
    <property type="evidence" value="ECO:0007669"/>
    <property type="project" value="TreeGrafter"/>
</dbReference>
<dbReference type="Pfam" id="PF16199">
    <property type="entry name" value="Radical_SAM_C"/>
    <property type="match status" value="1"/>
</dbReference>
<feature type="region of interest" description="Disordered" evidence="10">
    <location>
        <begin position="894"/>
        <end position="916"/>
    </location>
</feature>
<keyword evidence="7" id="KW-0408">Iron</keyword>
<dbReference type="SFLD" id="SFLDF00344">
    <property type="entry name" value="ELP3-like"/>
    <property type="match status" value="1"/>
</dbReference>
<comment type="cofactor">
    <cofactor evidence="1">
        <name>[4Fe-4S] cluster</name>
        <dbReference type="ChEBI" id="CHEBI:49883"/>
    </cofactor>
</comment>
<dbReference type="GeneID" id="6997357"/>
<dbReference type="GO" id="GO:0051539">
    <property type="term" value="F:4 iron, 4 sulfur cluster binding"/>
    <property type="evidence" value="ECO:0007669"/>
    <property type="project" value="UniProtKB-KW"/>
</dbReference>
<dbReference type="AlphaFoldDB" id="B6AI07"/>
<keyword evidence="11" id="KW-1133">Transmembrane helix</keyword>
<keyword evidence="5" id="KW-0819">tRNA processing</keyword>
<dbReference type="InterPro" id="IPR039661">
    <property type="entry name" value="ELP3"/>
</dbReference>
<feature type="region of interest" description="Disordered" evidence="10">
    <location>
        <begin position="1"/>
        <end position="24"/>
    </location>
</feature>
<sequence>MMQKTGEKNEAKKQLSTNNPLGKTERGLGLSLEEITNLIPALRSDFPVNVGEIKALKAEDLDNINRRRHLESYCRSFAEWTNYEKKQMINQNCLGNDALSLFVKDLILLSPKDKVEYNNVINILRRKYKIAPSKSQIIHIYEQISKQDNSFDELCTNLLEDDELTKQNIDNYDYMIDDINNNLSNLGIEKSILSKKAVRSQSGVVVITILTSPGAFSCKHDCHYCPNEPGQPRSYLSTEPAVLRANQNSFDAIKQFRDRSITLKNNGHIIDKIEILVLGGTWSGYPRDYQRNFIRDIYYAANTFTNGFLYNDSGFKFDFKDREILSLQKEIELNENAECRIIGLTLETRPDYITVDEISHLRELGCTRVQLGIQHTDNMVLKLINRGCYMKQVIKAIRLLKDTAYKVDIHLMPDLPNPYDHKNIKDMTIEDKKYIDNKRNILLDLQIDIGQKYAPSLGVVNDYIMLSNVLSSPMLQCDQWKLYPCEVVPFSKIEEWYESNMYIPYTEIYPESLCYLLLSCKVGLHPWIRINRVIRDIPNQSIIAGNNCTNLRQILSEKMKMMSLVCRCLRCREIKDKHLYQQVENIKSDKSWEDSSKNSQTKKKLKKKKGGNNRLQSNNNNFCNNLKARDLSIVLRIRQYSGFGGREFFISVETRDELDLYGFIRLRLRLTDSQVAKEENKNFVTGEPKAEQYLNYSINEYIQDSKDIFKKFPILKNCGLIRELHIYGLVLTHNNSSRYNQEIPIQHKGYGKTLLKVAEYISYLYGFRKTAIISGIGVREYYGNNGYKLEDTYMIKDIGNDTEINMPSNYEIDIQIWDLETDLLKVLNSINKIDESSRKEGGLEIQGIHIIDGLAKFHRLKNMEEYISKIKEDRSTESEYIDYIKQENMEYSLNSSRDSSHDKSLTENKSESKVDTESNIDIDNKYINETNFDQFTMRRKVGILSSIINSKYTWIYSIGFIAISMFSASLLRKKGKL</sequence>
<protein>
    <submittedName>
        <fullName evidence="13">Radical SAM domain-containing protein</fullName>
        <ecNumber evidence="13">2.3.1.48</ecNumber>
    </submittedName>
</protein>
<feature type="transmembrane region" description="Helical" evidence="11">
    <location>
        <begin position="954"/>
        <end position="971"/>
    </location>
</feature>
<evidence type="ECO:0000256" key="1">
    <source>
        <dbReference type="ARBA" id="ARBA00001966"/>
    </source>
</evidence>
<accession>B6AI07</accession>
<dbReference type="VEuPathDB" id="CryptoDB:CMU_029220"/>
<dbReference type="STRING" id="441375.B6AI07"/>
<dbReference type="EMBL" id="DS989735">
    <property type="protein sequence ID" value="EEA07848.1"/>
    <property type="molecule type" value="Genomic_DNA"/>
</dbReference>
<keyword evidence="11" id="KW-0812">Transmembrane</keyword>
<keyword evidence="14" id="KW-1185">Reference proteome</keyword>
<dbReference type="GO" id="GO:0005737">
    <property type="term" value="C:cytoplasm"/>
    <property type="evidence" value="ECO:0007669"/>
    <property type="project" value="TreeGrafter"/>
</dbReference>
<dbReference type="GO" id="GO:0033588">
    <property type="term" value="C:elongator holoenzyme complex"/>
    <property type="evidence" value="ECO:0007669"/>
    <property type="project" value="TreeGrafter"/>
</dbReference>
<evidence type="ECO:0000256" key="6">
    <source>
        <dbReference type="ARBA" id="ARBA00022723"/>
    </source>
</evidence>
<keyword evidence="9 13" id="KW-0012">Acyltransferase</keyword>